<dbReference type="GO" id="GO:0004519">
    <property type="term" value="F:endonuclease activity"/>
    <property type="evidence" value="ECO:0007669"/>
    <property type="project" value="UniProtKB-KW"/>
</dbReference>
<keyword evidence="1" id="KW-0378">Hydrolase</keyword>
<protein>
    <submittedName>
        <fullName evidence="1">TnsA-like heteromeric transposase endonuclease subunit</fullName>
    </submittedName>
</protein>
<accession>A0A975PYN0</accession>
<organism evidence="1 2">
    <name type="scientific">Mycobacterium spongiae</name>
    <dbReference type="NCBI Taxonomy" id="886343"/>
    <lineage>
        <taxon>Bacteria</taxon>
        <taxon>Bacillati</taxon>
        <taxon>Actinomycetota</taxon>
        <taxon>Actinomycetes</taxon>
        <taxon>Mycobacteriales</taxon>
        <taxon>Mycobacteriaceae</taxon>
        <taxon>Mycobacterium</taxon>
    </lineage>
</organism>
<reference evidence="1" key="1">
    <citation type="submission" date="2019-12" db="EMBL/GenBank/DDBJ databases">
        <title>Mycobacterium spongiae sp. nov.</title>
        <authorList>
            <person name="Stinear T."/>
        </authorList>
    </citation>
    <scope>NUCLEOTIDE SEQUENCE</scope>
    <source>
        <strain evidence="1">FSD4b-SM</strain>
    </source>
</reference>
<dbReference type="KEGG" id="mspg:F6B93_00320"/>
<proteinExistence type="predicted"/>
<dbReference type="AlphaFoldDB" id="A0A975PYN0"/>
<keyword evidence="2" id="KW-1185">Reference proteome</keyword>
<gene>
    <name evidence="1" type="ORF">F6B93_00320</name>
</gene>
<keyword evidence="1" id="KW-0540">Nuclease</keyword>
<dbReference type="NCBIfam" id="NF033179">
    <property type="entry name" value="TnsA_like_Actin"/>
    <property type="match status" value="1"/>
</dbReference>
<dbReference type="InterPro" id="IPR048000">
    <property type="entry name" value="TnsA-like"/>
</dbReference>
<keyword evidence="1" id="KW-0255">Endonuclease</keyword>
<dbReference type="Proteomes" id="UP000682202">
    <property type="component" value="Chromosome"/>
</dbReference>
<evidence type="ECO:0000313" key="1">
    <source>
        <dbReference type="EMBL" id="QUR69491.1"/>
    </source>
</evidence>
<dbReference type="EMBL" id="CP046600">
    <property type="protein sequence ID" value="QUR69491.1"/>
    <property type="molecule type" value="Genomic_DNA"/>
</dbReference>
<name>A0A975PYN0_9MYCO</name>
<evidence type="ECO:0000313" key="2">
    <source>
        <dbReference type="Proteomes" id="UP000682202"/>
    </source>
</evidence>
<sequence>MSSVPLVGADPNVLVAAEPCRVFRWRAGQKHYSGSYWSATESRHVIYESRLELARLLFADFDRLVHRICAQPFLLVRQSNGDVHKHIPDYLLITDQGPKVADVKPASRLSKPEVASTFAWTRSALERRGWLYEVWSEPNEVELQNVQFLAGFRRRSLFEPSLLAAVRGIATEGISIAKAIGGLPDWSEALTRSALFHLLWSQDCFSPKL</sequence>